<keyword evidence="2" id="KW-0479">Metal-binding</keyword>
<dbReference type="GO" id="GO:0008270">
    <property type="term" value="F:zinc ion binding"/>
    <property type="evidence" value="ECO:0007669"/>
    <property type="project" value="UniProtKB-KW"/>
</dbReference>
<dbReference type="STRING" id="94128.A0A2A3E8U6"/>
<keyword evidence="3" id="KW-0863">Zinc-finger</keyword>
<feature type="domain" description="ELM2" evidence="8">
    <location>
        <begin position="3"/>
        <end position="111"/>
    </location>
</feature>
<proteinExistence type="predicted"/>
<evidence type="ECO:0000256" key="6">
    <source>
        <dbReference type="ARBA" id="ARBA00023242"/>
    </source>
</evidence>
<dbReference type="GO" id="GO:0042826">
    <property type="term" value="F:histone deacetylase binding"/>
    <property type="evidence" value="ECO:0007669"/>
    <property type="project" value="TreeGrafter"/>
</dbReference>
<comment type="subcellular location">
    <subcellularLocation>
        <location evidence="1">Nucleus</location>
    </subcellularLocation>
</comment>
<dbReference type="InterPro" id="IPR000949">
    <property type="entry name" value="ELM2_dom"/>
</dbReference>
<feature type="region of interest" description="Disordered" evidence="7">
    <location>
        <begin position="204"/>
        <end position="246"/>
    </location>
</feature>
<keyword evidence="4" id="KW-0862">Zinc</keyword>
<dbReference type="GO" id="GO:0005654">
    <property type="term" value="C:nucleoplasm"/>
    <property type="evidence" value="ECO:0007669"/>
    <property type="project" value="TreeGrafter"/>
</dbReference>
<keyword evidence="6" id="KW-0539">Nucleus</keyword>
<evidence type="ECO:0000256" key="5">
    <source>
        <dbReference type="ARBA" id="ARBA00023125"/>
    </source>
</evidence>
<evidence type="ECO:0000259" key="8">
    <source>
        <dbReference type="PROSITE" id="PS51156"/>
    </source>
</evidence>
<dbReference type="Proteomes" id="UP000242457">
    <property type="component" value="Unassembled WGS sequence"/>
</dbReference>
<dbReference type="OrthoDB" id="6147534at2759"/>
<dbReference type="SUPFAM" id="SSF46689">
    <property type="entry name" value="Homeodomain-like"/>
    <property type="match status" value="1"/>
</dbReference>
<evidence type="ECO:0000259" key="9">
    <source>
        <dbReference type="PROSITE" id="PS51293"/>
    </source>
</evidence>
<feature type="region of interest" description="Disordered" evidence="7">
    <location>
        <begin position="1"/>
        <end position="20"/>
    </location>
</feature>
<dbReference type="FunFam" id="1.10.10.60:FF:000012">
    <property type="entry name" value="Metastasis-associated 1 family, member 3"/>
    <property type="match status" value="1"/>
</dbReference>
<keyword evidence="5" id="KW-0238">DNA-binding</keyword>
<dbReference type="InterPro" id="IPR009057">
    <property type="entry name" value="Homeodomain-like_sf"/>
</dbReference>
<keyword evidence="11" id="KW-1185">Reference proteome</keyword>
<dbReference type="AlphaFoldDB" id="A0A2A3E8U6"/>
<dbReference type="InterPro" id="IPR040138">
    <property type="entry name" value="MIER/MTA"/>
</dbReference>
<sequence>MGKKKNDTPKEKTYETADIPEYREPIDLETEYRDFPEEKLWSPSEDVDKWFSDYNVMARSVLTFVQEKQGISNEEAMENACSGYAEQYIADVLHNSQYLPEVALKKLLNKELPQKLIEKWDQKDIKIFEKGFLTYWTNFGLIQRKFLPHKNVEDLVEFYYVWKRTEAGRNLKRSCTRRPKRFTMRRISAELLSLKILQNAAKLPPKRRRKKNSKVLRKKTKAKVSKAKASKANQKTRAKKCSTAKR</sequence>
<dbReference type="GO" id="GO:0000122">
    <property type="term" value="P:negative regulation of transcription by RNA polymerase II"/>
    <property type="evidence" value="ECO:0007669"/>
    <property type="project" value="TreeGrafter"/>
</dbReference>
<evidence type="ECO:0000256" key="2">
    <source>
        <dbReference type="ARBA" id="ARBA00022723"/>
    </source>
</evidence>
<evidence type="ECO:0000256" key="7">
    <source>
        <dbReference type="SAM" id="MobiDB-lite"/>
    </source>
</evidence>
<dbReference type="PANTHER" id="PTHR10865">
    <property type="entry name" value="METASTASIS-ASSOCIATED PROTEIN AND MESODERM INDUCTION EARLY RESPONSE PROTEIN"/>
    <property type="match status" value="1"/>
</dbReference>
<evidence type="ECO:0000313" key="11">
    <source>
        <dbReference type="Proteomes" id="UP000242457"/>
    </source>
</evidence>
<dbReference type="PROSITE" id="PS51156">
    <property type="entry name" value="ELM2"/>
    <property type="match status" value="1"/>
</dbReference>
<gene>
    <name evidence="10" type="ORF">APICC_08434</name>
</gene>
<protein>
    <submittedName>
        <fullName evidence="10">Arginine-glutamic acid dipeptide repeats protein</fullName>
    </submittedName>
</protein>
<dbReference type="Gene3D" id="4.10.1240.50">
    <property type="match status" value="1"/>
</dbReference>
<dbReference type="EMBL" id="KZ288345">
    <property type="protein sequence ID" value="PBC27626.1"/>
    <property type="molecule type" value="Genomic_DNA"/>
</dbReference>
<evidence type="ECO:0000256" key="1">
    <source>
        <dbReference type="ARBA" id="ARBA00004123"/>
    </source>
</evidence>
<dbReference type="PROSITE" id="PS51293">
    <property type="entry name" value="SANT"/>
    <property type="match status" value="1"/>
</dbReference>
<dbReference type="GO" id="GO:0003677">
    <property type="term" value="F:DNA binding"/>
    <property type="evidence" value="ECO:0007669"/>
    <property type="project" value="UniProtKB-KW"/>
</dbReference>
<reference evidence="10 11" key="1">
    <citation type="submission" date="2014-07" db="EMBL/GenBank/DDBJ databases">
        <title>Genomic and transcriptomic analysis on Apis cerana provide comprehensive insights into honey bee biology.</title>
        <authorList>
            <person name="Diao Q."/>
            <person name="Sun L."/>
            <person name="Zheng H."/>
            <person name="Zheng H."/>
            <person name="Xu S."/>
            <person name="Wang S."/>
            <person name="Zeng Z."/>
            <person name="Hu F."/>
            <person name="Su S."/>
            <person name="Wu J."/>
        </authorList>
    </citation>
    <scope>NUCLEOTIDE SEQUENCE [LARGE SCALE GENOMIC DNA]</scope>
    <source>
        <tissue evidence="10">Pupae without intestine</tissue>
    </source>
</reference>
<dbReference type="Gene3D" id="1.10.10.60">
    <property type="entry name" value="Homeodomain-like"/>
    <property type="match status" value="1"/>
</dbReference>
<evidence type="ECO:0000256" key="4">
    <source>
        <dbReference type="ARBA" id="ARBA00022833"/>
    </source>
</evidence>
<dbReference type="GO" id="GO:0003714">
    <property type="term" value="F:transcription corepressor activity"/>
    <property type="evidence" value="ECO:0007669"/>
    <property type="project" value="TreeGrafter"/>
</dbReference>
<accession>A0A2A3E8U6</accession>
<dbReference type="InterPro" id="IPR017884">
    <property type="entry name" value="SANT_dom"/>
</dbReference>
<evidence type="ECO:0000313" key="10">
    <source>
        <dbReference type="EMBL" id="PBC27626.1"/>
    </source>
</evidence>
<organism evidence="10 11">
    <name type="scientific">Apis cerana cerana</name>
    <name type="common">Oriental honeybee</name>
    <dbReference type="NCBI Taxonomy" id="94128"/>
    <lineage>
        <taxon>Eukaryota</taxon>
        <taxon>Metazoa</taxon>
        <taxon>Ecdysozoa</taxon>
        <taxon>Arthropoda</taxon>
        <taxon>Hexapoda</taxon>
        <taxon>Insecta</taxon>
        <taxon>Pterygota</taxon>
        <taxon>Neoptera</taxon>
        <taxon>Endopterygota</taxon>
        <taxon>Hymenoptera</taxon>
        <taxon>Apocrita</taxon>
        <taxon>Aculeata</taxon>
        <taxon>Apoidea</taxon>
        <taxon>Anthophila</taxon>
        <taxon>Apidae</taxon>
        <taxon>Apis</taxon>
    </lineage>
</organism>
<name>A0A2A3E8U6_APICC</name>
<evidence type="ECO:0000256" key="3">
    <source>
        <dbReference type="ARBA" id="ARBA00022771"/>
    </source>
</evidence>
<dbReference type="PANTHER" id="PTHR10865:SF28">
    <property type="entry name" value="ELM2 DOMAIN-CONTAINING PROTEIN"/>
    <property type="match status" value="1"/>
</dbReference>
<feature type="domain" description="SANT" evidence="9">
    <location>
        <begin position="115"/>
        <end position="167"/>
    </location>
</feature>